<gene>
    <name evidence="5" type="ORF">OCH239_02005</name>
</gene>
<dbReference type="InterPro" id="IPR009057">
    <property type="entry name" value="Homeodomain-like_sf"/>
</dbReference>
<dbReference type="GO" id="GO:0043565">
    <property type="term" value="F:sequence-specific DNA binding"/>
    <property type="evidence" value="ECO:0007669"/>
    <property type="project" value="InterPro"/>
</dbReference>
<dbReference type="SUPFAM" id="SSF46689">
    <property type="entry name" value="Homeodomain-like"/>
    <property type="match status" value="1"/>
</dbReference>
<evidence type="ECO:0000259" key="4">
    <source>
        <dbReference type="PROSITE" id="PS01124"/>
    </source>
</evidence>
<dbReference type="PANTHER" id="PTHR43280">
    <property type="entry name" value="ARAC-FAMILY TRANSCRIPTIONAL REGULATOR"/>
    <property type="match status" value="1"/>
</dbReference>
<sequence>MRCQPFVQVTGGEPWRMERLHDRNDDLLLWVTRGQGRIVINGVRRGLGTNNAVFLPAGTLMSVELGSQGFAQVIQAPKGLTDRLPSEPLHLRPRDAMAQAELTAEIEAMQREIRGGRAFVQDALAAHLTLVAVWLERQKTDGIVDAPRETEAERLVRRYSRLLVEHFRSNLMLADYAQMLDVTPTHLTRTAKAACGLTASEMLMDRVIHEARSRLTDPEPPIGEVAEALGFNSAAYFSRFIEAHTGAAPSALRARATGRAPQTSAVAGRRA</sequence>
<dbReference type="Pfam" id="PF12833">
    <property type="entry name" value="HTH_18"/>
    <property type="match status" value="1"/>
</dbReference>
<dbReference type="SMART" id="SM00342">
    <property type="entry name" value="HTH_ARAC"/>
    <property type="match status" value="1"/>
</dbReference>
<comment type="caution">
    <text evidence="5">The sequence shown here is derived from an EMBL/GenBank/DDBJ whole genome shotgun (WGS) entry which is preliminary data.</text>
</comment>
<dbReference type="Gene3D" id="1.10.10.60">
    <property type="entry name" value="Homeodomain-like"/>
    <property type="match status" value="1"/>
</dbReference>
<keyword evidence="2" id="KW-0238">DNA-binding</keyword>
<keyword evidence="6" id="KW-1185">Reference proteome</keyword>
<accession>X7EN50</accession>
<dbReference type="AlphaFoldDB" id="X7EN50"/>
<dbReference type="PROSITE" id="PS01124">
    <property type="entry name" value="HTH_ARAC_FAMILY_2"/>
    <property type="match status" value="1"/>
</dbReference>
<keyword evidence="3" id="KW-0804">Transcription</keyword>
<organism evidence="5 6">
    <name type="scientific">Roseivivax halodurans JCM 10272</name>
    <dbReference type="NCBI Taxonomy" id="1449350"/>
    <lineage>
        <taxon>Bacteria</taxon>
        <taxon>Pseudomonadati</taxon>
        <taxon>Pseudomonadota</taxon>
        <taxon>Alphaproteobacteria</taxon>
        <taxon>Rhodobacterales</taxon>
        <taxon>Roseobacteraceae</taxon>
        <taxon>Roseivivax</taxon>
    </lineage>
</organism>
<protein>
    <submittedName>
        <fullName evidence="5">AraC family transcriptional regulator</fullName>
    </submittedName>
</protein>
<evidence type="ECO:0000313" key="6">
    <source>
        <dbReference type="Proteomes" id="UP000022447"/>
    </source>
</evidence>
<keyword evidence="1" id="KW-0805">Transcription regulation</keyword>
<dbReference type="EMBL" id="JALZ01000001">
    <property type="protein sequence ID" value="ETX16621.1"/>
    <property type="molecule type" value="Genomic_DNA"/>
</dbReference>
<evidence type="ECO:0000313" key="5">
    <source>
        <dbReference type="EMBL" id="ETX16621.1"/>
    </source>
</evidence>
<dbReference type="PANTHER" id="PTHR43280:SF32">
    <property type="entry name" value="TRANSCRIPTIONAL REGULATORY PROTEIN"/>
    <property type="match status" value="1"/>
</dbReference>
<reference evidence="5 6" key="1">
    <citation type="submission" date="2014-01" db="EMBL/GenBank/DDBJ databases">
        <title>Roseivivax halodurans JCM 10272 Genome Sequencing.</title>
        <authorList>
            <person name="Lai Q."/>
            <person name="Li G."/>
            <person name="Shao Z."/>
        </authorList>
    </citation>
    <scope>NUCLEOTIDE SEQUENCE [LARGE SCALE GENOMIC DNA]</scope>
    <source>
        <strain evidence="5 6">JCM 10272</strain>
    </source>
</reference>
<feature type="domain" description="HTH araC/xylS-type" evidence="4">
    <location>
        <begin position="157"/>
        <end position="255"/>
    </location>
</feature>
<dbReference type="eggNOG" id="COG2207">
    <property type="taxonomic scope" value="Bacteria"/>
</dbReference>
<evidence type="ECO:0000256" key="2">
    <source>
        <dbReference type="ARBA" id="ARBA00023125"/>
    </source>
</evidence>
<evidence type="ECO:0000256" key="1">
    <source>
        <dbReference type="ARBA" id="ARBA00023015"/>
    </source>
</evidence>
<dbReference type="InterPro" id="IPR037923">
    <property type="entry name" value="HTH-like"/>
</dbReference>
<dbReference type="SUPFAM" id="SSF51215">
    <property type="entry name" value="Regulatory protein AraC"/>
    <property type="match status" value="1"/>
</dbReference>
<dbReference type="STRING" id="1449350.OCH239_02005"/>
<evidence type="ECO:0000256" key="3">
    <source>
        <dbReference type="ARBA" id="ARBA00023163"/>
    </source>
</evidence>
<proteinExistence type="predicted"/>
<dbReference type="Proteomes" id="UP000022447">
    <property type="component" value="Unassembled WGS sequence"/>
</dbReference>
<dbReference type="GO" id="GO:0003700">
    <property type="term" value="F:DNA-binding transcription factor activity"/>
    <property type="evidence" value="ECO:0007669"/>
    <property type="project" value="InterPro"/>
</dbReference>
<dbReference type="InterPro" id="IPR018060">
    <property type="entry name" value="HTH_AraC"/>
</dbReference>
<name>X7EN50_9RHOB</name>